<reference evidence="2" key="2">
    <citation type="journal article" date="2011" name="Proc. Natl. Acad. Sci. U.S.A.">
        <title>Obligate biotrophy features unraveled by the genomic analysis of rust fungi.</title>
        <authorList>
            <person name="Duplessis S."/>
            <person name="Cuomo C.A."/>
            <person name="Lin Y.-C."/>
            <person name="Aerts A."/>
            <person name="Tisserant E."/>
            <person name="Veneault-Fourrey C."/>
            <person name="Joly D.L."/>
            <person name="Hacquard S."/>
            <person name="Amselem J."/>
            <person name="Cantarel B.L."/>
            <person name="Chiu R."/>
            <person name="Coutinho P.M."/>
            <person name="Feau N."/>
            <person name="Field M."/>
            <person name="Frey P."/>
            <person name="Gelhaye E."/>
            <person name="Goldberg J."/>
            <person name="Grabherr M.G."/>
            <person name="Kodira C.D."/>
            <person name="Kohler A."/>
            <person name="Kuees U."/>
            <person name="Lindquist E.A."/>
            <person name="Lucas S.M."/>
            <person name="Mago R."/>
            <person name="Mauceli E."/>
            <person name="Morin E."/>
            <person name="Murat C."/>
            <person name="Pangilinan J.L."/>
            <person name="Park R."/>
            <person name="Pearson M."/>
            <person name="Quesneville H."/>
            <person name="Rouhier N."/>
            <person name="Sakthikumar S."/>
            <person name="Salamov A.A."/>
            <person name="Schmutz J."/>
            <person name="Selles B."/>
            <person name="Shapiro H."/>
            <person name="Tanguay P."/>
            <person name="Tuskan G.A."/>
            <person name="Henrissat B."/>
            <person name="Van de Peer Y."/>
            <person name="Rouze P."/>
            <person name="Ellis J.G."/>
            <person name="Dodds P.N."/>
            <person name="Schein J.E."/>
            <person name="Zhong S."/>
            <person name="Hamelin R.C."/>
            <person name="Grigoriev I.V."/>
            <person name="Szabo L.J."/>
            <person name="Martin F."/>
        </authorList>
    </citation>
    <scope>NUCLEOTIDE SEQUENCE [LARGE SCALE GENOMIC DNA]</scope>
    <source>
        <strain evidence="2">CRL 75-36-700-3 / race SCCL</strain>
    </source>
</reference>
<dbReference type="RefSeq" id="XP_003331274.1">
    <property type="nucleotide sequence ID" value="XM_003331226.1"/>
</dbReference>
<protein>
    <submittedName>
        <fullName evidence="1">Uncharacterized protein</fullName>
    </submittedName>
</protein>
<dbReference type="EMBL" id="DS178302">
    <property type="protein sequence ID" value="EFP86855.1"/>
    <property type="molecule type" value="Genomic_DNA"/>
</dbReference>
<evidence type="ECO:0000313" key="1">
    <source>
        <dbReference type="EMBL" id="EFP86855.1"/>
    </source>
</evidence>
<accession>E3KRD0</accession>
<dbReference type="AlphaFoldDB" id="E3KRD0"/>
<keyword evidence="2" id="KW-1185">Reference proteome</keyword>
<organism evidence="1 2">
    <name type="scientific">Puccinia graminis f. sp. tritici (strain CRL 75-36-700-3 / race SCCL)</name>
    <name type="common">Black stem rust fungus</name>
    <dbReference type="NCBI Taxonomy" id="418459"/>
    <lineage>
        <taxon>Eukaryota</taxon>
        <taxon>Fungi</taxon>
        <taxon>Dikarya</taxon>
        <taxon>Basidiomycota</taxon>
        <taxon>Pucciniomycotina</taxon>
        <taxon>Pucciniomycetes</taxon>
        <taxon>Pucciniales</taxon>
        <taxon>Pucciniaceae</taxon>
        <taxon>Puccinia</taxon>
    </lineage>
</organism>
<dbReference type="VEuPathDB" id="FungiDB:PGTG_13237"/>
<dbReference type="GeneID" id="10541605"/>
<dbReference type="InParanoid" id="E3KRD0"/>
<reference key="1">
    <citation type="submission" date="2007-01" db="EMBL/GenBank/DDBJ databases">
        <title>The Genome Sequence of Puccinia graminis f. sp. tritici Strain CRL 75-36-700-3.</title>
        <authorList>
            <consortium name="The Broad Institute Genome Sequencing Platform"/>
            <person name="Birren B."/>
            <person name="Lander E."/>
            <person name="Galagan J."/>
            <person name="Nusbaum C."/>
            <person name="Devon K."/>
            <person name="Cuomo C."/>
            <person name="Jaffe D."/>
            <person name="Butler J."/>
            <person name="Alvarez P."/>
            <person name="Gnerre S."/>
            <person name="Grabherr M."/>
            <person name="Mauceli E."/>
            <person name="Brockman W."/>
            <person name="Young S."/>
            <person name="LaButti K."/>
            <person name="Sykes S."/>
            <person name="DeCaprio D."/>
            <person name="Crawford M."/>
            <person name="Koehrsen M."/>
            <person name="Engels R."/>
            <person name="Montgomery P."/>
            <person name="Pearson M."/>
            <person name="Howarth C."/>
            <person name="Larson L."/>
            <person name="White J."/>
            <person name="Zeng Q."/>
            <person name="Kodira C."/>
            <person name="Yandava C."/>
            <person name="Alvarado L."/>
            <person name="O'Leary S."/>
            <person name="Szabo L."/>
            <person name="Dean R."/>
            <person name="Schein J."/>
        </authorList>
    </citation>
    <scope>NUCLEOTIDE SEQUENCE</scope>
    <source>
        <strain>CRL 75-36-700-3</strain>
    </source>
</reference>
<dbReference type="KEGG" id="pgr:PGTG_13237"/>
<dbReference type="Proteomes" id="UP000008783">
    <property type="component" value="Unassembled WGS sequence"/>
</dbReference>
<sequence length="104" mass="11860">MQICDAWRCCNGLLAGWRLPTTEDWLGTTALITVLAKVEIMKPIMISKAKTQKDFKKKRSCNTTICEHEFSSNNNTMISSAVYKVNVAQNRQFINLVHELHSMI</sequence>
<name>E3KRD0_PUCGT</name>
<evidence type="ECO:0000313" key="2">
    <source>
        <dbReference type="Proteomes" id="UP000008783"/>
    </source>
</evidence>
<gene>
    <name evidence="1" type="ORF">PGTG_13237</name>
</gene>
<dbReference type="HOGENOM" id="CLU_2251404_0_0_1"/>
<proteinExistence type="predicted"/>